<organism evidence="2 3">
    <name type="scientific">Paraphaeosphaeria sporulosa</name>
    <dbReference type="NCBI Taxonomy" id="1460663"/>
    <lineage>
        <taxon>Eukaryota</taxon>
        <taxon>Fungi</taxon>
        <taxon>Dikarya</taxon>
        <taxon>Ascomycota</taxon>
        <taxon>Pezizomycotina</taxon>
        <taxon>Dothideomycetes</taxon>
        <taxon>Pleosporomycetidae</taxon>
        <taxon>Pleosporales</taxon>
        <taxon>Massarineae</taxon>
        <taxon>Didymosphaeriaceae</taxon>
        <taxon>Paraphaeosphaeria</taxon>
    </lineage>
</organism>
<gene>
    <name evidence="2" type="ORF">CC84DRAFT_1159115</name>
</gene>
<feature type="chain" id="PRO_5008058734" evidence="1">
    <location>
        <begin position="17"/>
        <end position="128"/>
    </location>
</feature>
<reference evidence="2 3" key="1">
    <citation type="submission" date="2016-05" db="EMBL/GenBank/DDBJ databases">
        <title>Comparative analysis of secretome profiles of manganese(II)-oxidizing ascomycete fungi.</title>
        <authorList>
            <consortium name="DOE Joint Genome Institute"/>
            <person name="Zeiner C.A."/>
            <person name="Purvine S.O."/>
            <person name="Zink E.M."/>
            <person name="Wu S."/>
            <person name="Pasa-Tolic L."/>
            <person name="Chaput D.L."/>
            <person name="Haridas S."/>
            <person name="Grigoriev I.V."/>
            <person name="Santelli C.M."/>
            <person name="Hansel C.M."/>
        </authorList>
    </citation>
    <scope>NUCLEOTIDE SEQUENCE [LARGE SCALE GENOMIC DNA]</scope>
    <source>
        <strain evidence="2 3">AP3s5-JAC2a</strain>
    </source>
</reference>
<dbReference type="AlphaFoldDB" id="A0A177CY45"/>
<evidence type="ECO:0000313" key="3">
    <source>
        <dbReference type="Proteomes" id="UP000077069"/>
    </source>
</evidence>
<keyword evidence="3" id="KW-1185">Reference proteome</keyword>
<feature type="signal peptide" evidence="1">
    <location>
        <begin position="1"/>
        <end position="16"/>
    </location>
</feature>
<protein>
    <submittedName>
        <fullName evidence="2">Uncharacterized protein</fullName>
    </submittedName>
</protein>
<dbReference type="EMBL" id="KV441548">
    <property type="protein sequence ID" value="OAG11629.1"/>
    <property type="molecule type" value="Genomic_DNA"/>
</dbReference>
<keyword evidence="1" id="KW-0732">Signal</keyword>
<name>A0A177CY45_9PLEO</name>
<dbReference type="Proteomes" id="UP000077069">
    <property type="component" value="Unassembled WGS sequence"/>
</dbReference>
<evidence type="ECO:0000256" key="1">
    <source>
        <dbReference type="SAM" id="SignalP"/>
    </source>
</evidence>
<proteinExistence type="predicted"/>
<dbReference type="InParanoid" id="A0A177CY45"/>
<accession>A0A177CY45</accession>
<evidence type="ECO:0000313" key="2">
    <source>
        <dbReference type="EMBL" id="OAG11629.1"/>
    </source>
</evidence>
<dbReference type="GeneID" id="28760629"/>
<dbReference type="OrthoDB" id="3497702at2759"/>
<dbReference type="RefSeq" id="XP_018041994.1">
    <property type="nucleotide sequence ID" value="XM_018177143.1"/>
</dbReference>
<sequence>MYTFITLTTVIAAALAAPAKQARQTLPTLNFNVANDVSGANVGSSILSDGTALTFSHIFAGTALDLDGTIIATSMQSTSNGAGIFCIVADGEGNQVGLLNERSTFVDLDGQEGAFETDVSEFTILCEA</sequence>